<dbReference type="Proteomes" id="UP000824125">
    <property type="component" value="Unassembled WGS sequence"/>
</dbReference>
<feature type="transmembrane region" description="Helical" evidence="1">
    <location>
        <begin position="196"/>
        <end position="214"/>
    </location>
</feature>
<gene>
    <name evidence="3" type="ORF">IAD23_03050</name>
</gene>
<feature type="transmembrane region" description="Helical" evidence="1">
    <location>
        <begin position="126"/>
        <end position="148"/>
    </location>
</feature>
<dbReference type="InterPro" id="IPR003594">
    <property type="entry name" value="HATPase_dom"/>
</dbReference>
<dbReference type="PANTHER" id="PTHR40448:SF1">
    <property type="entry name" value="TWO-COMPONENT SENSOR HISTIDINE KINASE"/>
    <property type="match status" value="1"/>
</dbReference>
<feature type="transmembrane region" description="Helical" evidence="1">
    <location>
        <begin position="30"/>
        <end position="49"/>
    </location>
</feature>
<keyword evidence="1" id="KW-0472">Membrane</keyword>
<evidence type="ECO:0000313" key="4">
    <source>
        <dbReference type="Proteomes" id="UP000824125"/>
    </source>
</evidence>
<dbReference type="EMBL" id="DVNM01000015">
    <property type="protein sequence ID" value="HIU68921.1"/>
    <property type="molecule type" value="Genomic_DNA"/>
</dbReference>
<accession>A0A9D1MTM8</accession>
<reference evidence="3" key="1">
    <citation type="submission" date="2020-10" db="EMBL/GenBank/DDBJ databases">
        <authorList>
            <person name="Gilroy R."/>
        </authorList>
    </citation>
    <scope>NUCLEOTIDE SEQUENCE</scope>
    <source>
        <strain evidence="3">CHK176-6737</strain>
    </source>
</reference>
<dbReference type="AlphaFoldDB" id="A0A9D1MTM8"/>
<dbReference type="Pfam" id="PF14501">
    <property type="entry name" value="HATPase_c_5"/>
    <property type="match status" value="1"/>
</dbReference>
<proteinExistence type="predicted"/>
<dbReference type="GO" id="GO:0042802">
    <property type="term" value="F:identical protein binding"/>
    <property type="evidence" value="ECO:0007669"/>
    <property type="project" value="TreeGrafter"/>
</dbReference>
<name>A0A9D1MTM8_9FIRM</name>
<dbReference type="SUPFAM" id="SSF55874">
    <property type="entry name" value="ATPase domain of HSP90 chaperone/DNA topoisomerase II/histidine kinase"/>
    <property type="match status" value="1"/>
</dbReference>
<dbReference type="PANTHER" id="PTHR40448">
    <property type="entry name" value="TWO-COMPONENT SENSOR HISTIDINE KINASE"/>
    <property type="match status" value="1"/>
</dbReference>
<evidence type="ECO:0000313" key="3">
    <source>
        <dbReference type="EMBL" id="HIU68921.1"/>
    </source>
</evidence>
<organism evidence="3 4">
    <name type="scientific">Candidatus Scybalenecus merdavium</name>
    <dbReference type="NCBI Taxonomy" id="2840939"/>
    <lineage>
        <taxon>Bacteria</taxon>
        <taxon>Bacillati</taxon>
        <taxon>Bacillota</taxon>
        <taxon>Clostridia</taxon>
        <taxon>Eubacteriales</taxon>
        <taxon>Oscillospiraceae</taxon>
        <taxon>Oscillospiraceae incertae sedis</taxon>
        <taxon>Candidatus Scybalenecus</taxon>
    </lineage>
</organism>
<keyword evidence="3" id="KW-0808">Transferase</keyword>
<dbReference type="SMART" id="SM00387">
    <property type="entry name" value="HATPase_c"/>
    <property type="match status" value="1"/>
</dbReference>
<sequence>MPNSQILNNMLPAAIDATYNDVLKSAGESAYALVILLDFLHGIAFFMYFSLVLTPRWPKKYNTLFVVLSSALLYTLPTYLSGAQNLIVADLPFSLRISFFTTGLLCFVCVLFLFKDSFLKKLLHLLIQFLIFITCDVVGSVIVMAGVLPEATSPYDMTPTAYILAKFFFAVAAFAASSCIGFLFRRQQFPIRPRHLAVLAIFVTLETLMLYNTVYVQHGQFNENYFVWLLIEVLLCIIADTMVLHMLKTAAEKEDLEKQMTISQLQSVHTKQMEEDNAQLRMLRHDVKNTLATAELLLQKGNVQQAKEFLHGFHTDIDRESQSFYCQNPVTNSVLLIKAQEAKKAGFLLRADVFCPSEIAVDSVDLCSIFSNLLDNAIDHADPEKDRVIYISAWQNKADYIIRCKNSLSPGKPAHNRRGKKNQGLGLGILKKTVKKYDGSVDVQKDENFTITLLLKVKNDY</sequence>
<feature type="transmembrane region" description="Helical" evidence="1">
    <location>
        <begin position="93"/>
        <end position="114"/>
    </location>
</feature>
<keyword evidence="1" id="KW-0812">Transmembrane</keyword>
<keyword evidence="3" id="KW-0418">Kinase</keyword>
<dbReference type="InterPro" id="IPR032834">
    <property type="entry name" value="NatK-like_C"/>
</dbReference>
<comment type="caution">
    <text evidence="3">The sequence shown here is derived from an EMBL/GenBank/DDBJ whole genome shotgun (WGS) entry which is preliminary data.</text>
</comment>
<keyword evidence="1" id="KW-1133">Transmembrane helix</keyword>
<dbReference type="Gene3D" id="3.30.565.10">
    <property type="entry name" value="Histidine kinase-like ATPase, C-terminal domain"/>
    <property type="match status" value="1"/>
</dbReference>
<feature type="transmembrane region" description="Helical" evidence="1">
    <location>
        <begin position="160"/>
        <end position="184"/>
    </location>
</feature>
<feature type="transmembrane region" description="Helical" evidence="1">
    <location>
        <begin position="226"/>
        <end position="247"/>
    </location>
</feature>
<feature type="domain" description="Histidine kinase/HSP90-like ATPase" evidence="2">
    <location>
        <begin position="361"/>
        <end position="459"/>
    </location>
</feature>
<protein>
    <submittedName>
        <fullName evidence="3">Sensor histidine kinase</fullName>
    </submittedName>
</protein>
<feature type="transmembrane region" description="Helical" evidence="1">
    <location>
        <begin position="61"/>
        <end position="81"/>
    </location>
</feature>
<evidence type="ECO:0000259" key="2">
    <source>
        <dbReference type="SMART" id="SM00387"/>
    </source>
</evidence>
<evidence type="ECO:0000256" key="1">
    <source>
        <dbReference type="SAM" id="Phobius"/>
    </source>
</evidence>
<dbReference type="GO" id="GO:0016301">
    <property type="term" value="F:kinase activity"/>
    <property type="evidence" value="ECO:0007669"/>
    <property type="project" value="UniProtKB-KW"/>
</dbReference>
<reference evidence="3" key="2">
    <citation type="journal article" date="2021" name="PeerJ">
        <title>Extensive microbial diversity within the chicken gut microbiome revealed by metagenomics and culture.</title>
        <authorList>
            <person name="Gilroy R."/>
            <person name="Ravi A."/>
            <person name="Getino M."/>
            <person name="Pursley I."/>
            <person name="Horton D.L."/>
            <person name="Alikhan N.F."/>
            <person name="Baker D."/>
            <person name="Gharbi K."/>
            <person name="Hall N."/>
            <person name="Watson M."/>
            <person name="Adriaenssens E.M."/>
            <person name="Foster-Nyarko E."/>
            <person name="Jarju S."/>
            <person name="Secka A."/>
            <person name="Antonio M."/>
            <person name="Oren A."/>
            <person name="Chaudhuri R.R."/>
            <person name="La Ragione R."/>
            <person name="Hildebrand F."/>
            <person name="Pallen M.J."/>
        </authorList>
    </citation>
    <scope>NUCLEOTIDE SEQUENCE</scope>
    <source>
        <strain evidence="3">CHK176-6737</strain>
    </source>
</reference>
<dbReference type="InterPro" id="IPR036890">
    <property type="entry name" value="HATPase_C_sf"/>
</dbReference>